<evidence type="ECO:0000256" key="10">
    <source>
        <dbReference type="ARBA" id="ARBA00023008"/>
    </source>
</evidence>
<feature type="domain" description="Cytochrome oxidase subunit II copper A binding" evidence="17">
    <location>
        <begin position="130"/>
        <end position="265"/>
    </location>
</feature>
<evidence type="ECO:0000256" key="3">
    <source>
        <dbReference type="ARBA" id="ARBA00022448"/>
    </source>
</evidence>
<evidence type="ECO:0000256" key="12">
    <source>
        <dbReference type="ARBA" id="ARBA00024688"/>
    </source>
</evidence>
<dbReference type="InterPro" id="IPR011759">
    <property type="entry name" value="Cyt_c_oxidase_su2_TM_dom"/>
</dbReference>
<sequence>MRIETSGLRSVTALSTAAVALVLGISEAAAGTGAPSPWEYSMQGMVTEVGRDLSTFHTYLVWLITAICVFVLALILIIVARFNEKKNPTPSRTTHNTLLEVVWTIVPVLILVAIAIPSFRLLRLQLVTPPADMVVKVTGYAWYWGYEYPADQGGGFKFDSNMVETKDLKPGHPKLLTVDNEMVVPVNKVVKVQVTAADVLHSFAMPSFGVKIDAIPGRLNESWFKAEQEGVYHGQCSELCGNGHPYMPITIRVVSEQQYAAWLADAKKKYASIDVSAPIKLANAQ</sequence>
<dbReference type="InterPro" id="IPR002429">
    <property type="entry name" value="CcO_II-like_C"/>
</dbReference>
<dbReference type="InterPro" id="IPR036257">
    <property type="entry name" value="Cyt_c_oxidase_su2_TM_sf"/>
</dbReference>
<keyword evidence="10 15" id="KW-0186">Copper</keyword>
<comment type="catalytic activity">
    <reaction evidence="13 15">
        <text>4 Fe(II)-[cytochrome c] + O2 + 8 H(+)(in) = 4 Fe(III)-[cytochrome c] + 2 H2O + 4 H(+)(out)</text>
        <dbReference type="Rhea" id="RHEA:11436"/>
        <dbReference type="Rhea" id="RHEA-COMP:10350"/>
        <dbReference type="Rhea" id="RHEA-COMP:14399"/>
        <dbReference type="ChEBI" id="CHEBI:15377"/>
        <dbReference type="ChEBI" id="CHEBI:15378"/>
        <dbReference type="ChEBI" id="CHEBI:15379"/>
        <dbReference type="ChEBI" id="CHEBI:29033"/>
        <dbReference type="ChEBI" id="CHEBI:29034"/>
        <dbReference type="EC" id="7.1.1.9"/>
    </reaction>
</comment>
<evidence type="ECO:0000256" key="8">
    <source>
        <dbReference type="ARBA" id="ARBA00022982"/>
    </source>
</evidence>
<comment type="similarity">
    <text evidence="2 14">Belongs to the cytochrome c oxidase subunit 2 family.</text>
</comment>
<comment type="function">
    <text evidence="12 15">Subunits I and II form the functional core of the enzyme complex. Electrons originating in cytochrome c are transferred via heme a and Cu(A) to the binuclear center formed by heme a3 and Cu(B).</text>
</comment>
<dbReference type="Proteomes" id="UP000707352">
    <property type="component" value="Unassembled WGS sequence"/>
</dbReference>
<keyword evidence="5 14" id="KW-0812">Transmembrane</keyword>
<dbReference type="InterPro" id="IPR008972">
    <property type="entry name" value="Cupredoxin"/>
</dbReference>
<dbReference type="PROSITE" id="PS50857">
    <property type="entry name" value="COX2_CUA"/>
    <property type="match status" value="1"/>
</dbReference>
<evidence type="ECO:0000256" key="11">
    <source>
        <dbReference type="ARBA" id="ARBA00023136"/>
    </source>
</evidence>
<dbReference type="EMBL" id="JAATJS010000003">
    <property type="protein sequence ID" value="NIX76704.1"/>
    <property type="molecule type" value="Genomic_DNA"/>
</dbReference>
<dbReference type="PROSITE" id="PS00078">
    <property type="entry name" value="COX2"/>
    <property type="match status" value="1"/>
</dbReference>
<dbReference type="Gene3D" id="1.10.287.90">
    <property type="match status" value="1"/>
</dbReference>
<keyword evidence="6 15" id="KW-0479">Metal-binding</keyword>
<evidence type="ECO:0000256" key="13">
    <source>
        <dbReference type="ARBA" id="ARBA00047816"/>
    </source>
</evidence>
<keyword evidence="20" id="KW-1185">Reference proteome</keyword>
<evidence type="ECO:0000256" key="2">
    <source>
        <dbReference type="ARBA" id="ARBA00007866"/>
    </source>
</evidence>
<dbReference type="SUPFAM" id="SSF81464">
    <property type="entry name" value="Cytochrome c oxidase subunit II-like, transmembrane region"/>
    <property type="match status" value="1"/>
</dbReference>
<dbReference type="SUPFAM" id="SSF49503">
    <property type="entry name" value="Cupredoxins"/>
    <property type="match status" value="1"/>
</dbReference>
<protein>
    <recommendedName>
        <fullName evidence="15">Cytochrome c oxidase subunit 2</fullName>
        <ecNumber evidence="15">7.1.1.9</ecNumber>
    </recommendedName>
</protein>
<feature type="domain" description="Cytochrome oxidase subunit II transmembrane region profile" evidence="18">
    <location>
        <begin position="34"/>
        <end position="129"/>
    </location>
</feature>
<keyword evidence="11 16" id="KW-0472">Membrane</keyword>
<feature type="transmembrane region" description="Helical" evidence="16">
    <location>
        <begin position="59"/>
        <end position="80"/>
    </location>
</feature>
<evidence type="ECO:0000256" key="9">
    <source>
        <dbReference type="ARBA" id="ARBA00022989"/>
    </source>
</evidence>
<evidence type="ECO:0000256" key="5">
    <source>
        <dbReference type="ARBA" id="ARBA00022692"/>
    </source>
</evidence>
<keyword evidence="3 14" id="KW-0813">Transport</keyword>
<dbReference type="GO" id="GO:0016491">
    <property type="term" value="F:oxidoreductase activity"/>
    <property type="evidence" value="ECO:0007669"/>
    <property type="project" value="UniProtKB-KW"/>
</dbReference>
<dbReference type="InterPro" id="IPR045187">
    <property type="entry name" value="CcO_II"/>
</dbReference>
<keyword evidence="4 14" id="KW-0679">Respiratory chain</keyword>
<evidence type="ECO:0000256" key="15">
    <source>
        <dbReference type="RuleBase" id="RU004024"/>
    </source>
</evidence>
<dbReference type="NCBIfam" id="TIGR02866">
    <property type="entry name" value="CoxB"/>
    <property type="match status" value="1"/>
</dbReference>
<dbReference type="Pfam" id="PF00116">
    <property type="entry name" value="COX2"/>
    <property type="match status" value="1"/>
</dbReference>
<reference evidence="19 20" key="1">
    <citation type="submission" date="2020-03" db="EMBL/GenBank/DDBJ databases">
        <title>The genome sequence of Microvirga sp. c23x22.</title>
        <authorList>
            <person name="Zhang X."/>
        </authorList>
    </citation>
    <scope>NUCLEOTIDE SEQUENCE [LARGE SCALE GENOMIC DNA]</scope>
    <source>
        <strain evidence="20">c23x22</strain>
    </source>
</reference>
<accession>A0ABX0VA32</accession>
<organism evidence="19 20">
    <name type="scientific">Microvirga terricola</name>
    <dbReference type="NCBI Taxonomy" id="2719797"/>
    <lineage>
        <taxon>Bacteria</taxon>
        <taxon>Pseudomonadati</taxon>
        <taxon>Pseudomonadota</taxon>
        <taxon>Alphaproteobacteria</taxon>
        <taxon>Hyphomicrobiales</taxon>
        <taxon>Methylobacteriaceae</taxon>
        <taxon>Microvirga</taxon>
    </lineage>
</organism>
<keyword evidence="9 16" id="KW-1133">Transmembrane helix</keyword>
<comment type="subcellular location">
    <subcellularLocation>
        <location evidence="14">Cell membrane</location>
        <topology evidence="14">Multi-pass membrane protein</topology>
    </subcellularLocation>
    <subcellularLocation>
        <location evidence="1">Membrane</location>
        <topology evidence="1">Multi-pass membrane protein</topology>
    </subcellularLocation>
</comment>
<comment type="cofactor">
    <cofactor evidence="15">
        <name>Cu cation</name>
        <dbReference type="ChEBI" id="CHEBI:23378"/>
    </cofactor>
    <text evidence="15">Binds a copper A center.</text>
</comment>
<evidence type="ECO:0000313" key="19">
    <source>
        <dbReference type="EMBL" id="NIX76704.1"/>
    </source>
</evidence>
<evidence type="ECO:0000313" key="20">
    <source>
        <dbReference type="Proteomes" id="UP000707352"/>
    </source>
</evidence>
<gene>
    <name evidence="19" type="primary">coxB</name>
    <name evidence="19" type="ORF">HB375_08765</name>
</gene>
<comment type="caution">
    <text evidence="19">The sequence shown here is derived from an EMBL/GenBank/DDBJ whole genome shotgun (WGS) entry which is preliminary data.</text>
</comment>
<evidence type="ECO:0000256" key="16">
    <source>
        <dbReference type="SAM" id="Phobius"/>
    </source>
</evidence>
<dbReference type="Pfam" id="PF02790">
    <property type="entry name" value="COX2_TM"/>
    <property type="match status" value="1"/>
</dbReference>
<dbReference type="Gene3D" id="2.60.40.420">
    <property type="entry name" value="Cupredoxins - blue copper proteins"/>
    <property type="match status" value="1"/>
</dbReference>
<keyword evidence="7" id="KW-1278">Translocase</keyword>
<dbReference type="InterPro" id="IPR014222">
    <property type="entry name" value="Cyt_c_oxidase_su2"/>
</dbReference>
<evidence type="ECO:0000256" key="4">
    <source>
        <dbReference type="ARBA" id="ARBA00022660"/>
    </source>
</evidence>
<keyword evidence="19" id="KW-0560">Oxidoreductase</keyword>
<dbReference type="PROSITE" id="PS50999">
    <property type="entry name" value="COX2_TM"/>
    <property type="match status" value="1"/>
</dbReference>
<dbReference type="PRINTS" id="PR01166">
    <property type="entry name" value="CYCOXIDASEII"/>
</dbReference>
<dbReference type="RefSeq" id="WP_167672622.1">
    <property type="nucleotide sequence ID" value="NZ_JAATJS010000003.1"/>
</dbReference>
<evidence type="ECO:0000259" key="18">
    <source>
        <dbReference type="PROSITE" id="PS50999"/>
    </source>
</evidence>
<keyword evidence="8 14" id="KW-0249">Electron transport</keyword>
<evidence type="ECO:0000256" key="1">
    <source>
        <dbReference type="ARBA" id="ARBA00004141"/>
    </source>
</evidence>
<dbReference type="PANTHER" id="PTHR22888">
    <property type="entry name" value="CYTOCHROME C OXIDASE, SUBUNIT II"/>
    <property type="match status" value="1"/>
</dbReference>
<dbReference type="InterPro" id="IPR001505">
    <property type="entry name" value="Copper_CuA"/>
</dbReference>
<name>A0ABX0VA32_9HYPH</name>
<dbReference type="PANTHER" id="PTHR22888:SF9">
    <property type="entry name" value="CYTOCHROME C OXIDASE SUBUNIT 2"/>
    <property type="match status" value="1"/>
</dbReference>
<evidence type="ECO:0000256" key="14">
    <source>
        <dbReference type="RuleBase" id="RU000456"/>
    </source>
</evidence>
<evidence type="ECO:0000259" key="17">
    <source>
        <dbReference type="PROSITE" id="PS50857"/>
    </source>
</evidence>
<proteinExistence type="inferred from homology"/>
<evidence type="ECO:0000256" key="7">
    <source>
        <dbReference type="ARBA" id="ARBA00022967"/>
    </source>
</evidence>
<feature type="transmembrane region" description="Helical" evidence="16">
    <location>
        <begin position="101"/>
        <end position="122"/>
    </location>
</feature>
<dbReference type="EC" id="7.1.1.9" evidence="15"/>
<evidence type="ECO:0000256" key="6">
    <source>
        <dbReference type="ARBA" id="ARBA00022723"/>
    </source>
</evidence>